<evidence type="ECO:0000259" key="1">
    <source>
        <dbReference type="Pfam" id="PF06983"/>
    </source>
</evidence>
<dbReference type="PANTHER" id="PTHR33990">
    <property type="entry name" value="PROTEIN YJDN-RELATED"/>
    <property type="match status" value="1"/>
</dbReference>
<reference evidence="2 3" key="2">
    <citation type="journal article" date="2015" name="Stand. Genomic Sci.">
        <title>Draft genome sequence of Cellulomonas carbonis T26(T) and comparative analysis of six Cellulomonas genomes.</title>
        <authorList>
            <person name="Zhuang W."/>
            <person name="Zhang S."/>
            <person name="Xia X."/>
            <person name="Wang G."/>
        </authorList>
    </citation>
    <scope>NUCLEOTIDE SEQUENCE [LARGE SCALE GENOMIC DNA]</scope>
    <source>
        <strain evidence="2 3">T26</strain>
    </source>
</reference>
<keyword evidence="2" id="KW-0830">Ubiquinone</keyword>
<dbReference type="PANTHER" id="PTHR33990:SF2">
    <property type="entry name" value="PHNB-LIKE DOMAIN-CONTAINING PROTEIN"/>
    <property type="match status" value="1"/>
</dbReference>
<dbReference type="RefSeq" id="WP_043606720.1">
    <property type="nucleotide sequence ID" value="NZ_AXCY01000044.1"/>
</dbReference>
<dbReference type="PIRSF" id="PIRSF021700">
    <property type="entry name" value="3_dmu_93_MTrfase"/>
    <property type="match status" value="1"/>
</dbReference>
<dbReference type="GO" id="GO:0008168">
    <property type="term" value="F:methyltransferase activity"/>
    <property type="evidence" value="ECO:0007669"/>
    <property type="project" value="UniProtKB-KW"/>
</dbReference>
<dbReference type="GO" id="GO:0032259">
    <property type="term" value="P:methylation"/>
    <property type="evidence" value="ECO:0007669"/>
    <property type="project" value="UniProtKB-KW"/>
</dbReference>
<comment type="caution">
    <text evidence="2">The sequence shown here is derived from an EMBL/GenBank/DDBJ whole genome shotgun (WGS) entry which is preliminary data.</text>
</comment>
<dbReference type="AlphaFoldDB" id="A0A0A0BRP2"/>
<dbReference type="OrthoDB" id="9806473at2"/>
<dbReference type="Pfam" id="PF06983">
    <property type="entry name" value="3-dmu-9_3-mt"/>
    <property type="match status" value="1"/>
</dbReference>
<dbReference type="Proteomes" id="UP000029839">
    <property type="component" value="Unassembled WGS sequence"/>
</dbReference>
<keyword evidence="3" id="KW-1185">Reference proteome</keyword>
<protein>
    <submittedName>
        <fullName evidence="2">3-demethylubiquinone-9 3-methyltransferase</fullName>
    </submittedName>
</protein>
<dbReference type="CDD" id="cd06588">
    <property type="entry name" value="PhnB_like"/>
    <property type="match status" value="1"/>
</dbReference>
<organism evidence="2 3">
    <name type="scientific">Cellulomonas carbonis T26</name>
    <dbReference type="NCBI Taxonomy" id="947969"/>
    <lineage>
        <taxon>Bacteria</taxon>
        <taxon>Bacillati</taxon>
        <taxon>Actinomycetota</taxon>
        <taxon>Actinomycetes</taxon>
        <taxon>Micrococcales</taxon>
        <taxon>Cellulomonadaceae</taxon>
        <taxon>Cellulomonas</taxon>
    </lineage>
</organism>
<proteinExistence type="predicted"/>
<name>A0A0A0BRP2_9CELL</name>
<dbReference type="InterPro" id="IPR029068">
    <property type="entry name" value="Glyas_Bleomycin-R_OHBP_Dase"/>
</dbReference>
<gene>
    <name evidence="2" type="ORF">N868_14345</name>
</gene>
<dbReference type="EMBL" id="AXCY01000044">
    <property type="protein sequence ID" value="KGM10620.1"/>
    <property type="molecule type" value="Genomic_DNA"/>
</dbReference>
<evidence type="ECO:0000313" key="3">
    <source>
        <dbReference type="Proteomes" id="UP000029839"/>
    </source>
</evidence>
<sequence>MTTFAPCLWFDDQAEQAAELYCSLFPNSRIVSTVRYPEGTPGQAGSVMLVTFEIDGFQVQALNGGPSFTFSPAVSLVATVADQEELDRVWDGLLADGGEPSQCGWLTDRFGFSWQVVPQGMEEMASDPERYGRAMRAVMGMVKLDIAAIEAAADGRVPA</sequence>
<dbReference type="SUPFAM" id="SSF54593">
    <property type="entry name" value="Glyoxalase/Bleomycin resistance protein/Dihydroxybiphenyl dioxygenase"/>
    <property type="match status" value="1"/>
</dbReference>
<reference evidence="2 3" key="1">
    <citation type="submission" date="2013-08" db="EMBL/GenBank/DDBJ databases">
        <title>Genome sequencing of Cellulomonas carbonis T26.</title>
        <authorList>
            <person name="Chen F."/>
            <person name="Li Y."/>
            <person name="Wang G."/>
        </authorList>
    </citation>
    <scope>NUCLEOTIDE SEQUENCE [LARGE SCALE GENOMIC DNA]</scope>
    <source>
        <strain evidence="2 3">T26</strain>
    </source>
</reference>
<keyword evidence="2" id="KW-0489">Methyltransferase</keyword>
<evidence type="ECO:0000313" key="2">
    <source>
        <dbReference type="EMBL" id="KGM10620.1"/>
    </source>
</evidence>
<feature type="domain" description="PhnB-like" evidence="1">
    <location>
        <begin position="4"/>
        <end position="117"/>
    </location>
</feature>
<dbReference type="InterPro" id="IPR009725">
    <property type="entry name" value="3_dmu_93_MTrfase"/>
</dbReference>
<dbReference type="InterPro" id="IPR028973">
    <property type="entry name" value="PhnB-like"/>
</dbReference>
<keyword evidence="2" id="KW-0808">Transferase</keyword>
<dbReference type="Gene3D" id="3.10.180.10">
    <property type="entry name" value="2,3-Dihydroxybiphenyl 1,2-Dioxygenase, domain 1"/>
    <property type="match status" value="1"/>
</dbReference>
<accession>A0A0A0BRP2</accession>